<proteinExistence type="predicted"/>
<keyword evidence="5" id="KW-1185">Reference proteome</keyword>
<keyword evidence="1" id="KW-0863">Zinc-finger</keyword>
<name>A0A139H7I7_9PEZI</name>
<evidence type="ECO:0000259" key="3">
    <source>
        <dbReference type="PROSITE" id="PS50158"/>
    </source>
</evidence>
<keyword evidence="1" id="KW-0862">Zinc</keyword>
<dbReference type="InterPro" id="IPR021109">
    <property type="entry name" value="Peptidase_aspartic_dom_sf"/>
</dbReference>
<dbReference type="EMBL" id="LFZO01000743">
    <property type="protein sequence ID" value="KXS98440.1"/>
    <property type="molecule type" value="Genomic_DNA"/>
</dbReference>
<dbReference type="PROSITE" id="PS50158">
    <property type="entry name" value="ZF_CCHC"/>
    <property type="match status" value="1"/>
</dbReference>
<feature type="region of interest" description="Disordered" evidence="2">
    <location>
        <begin position="1"/>
        <end position="85"/>
    </location>
</feature>
<evidence type="ECO:0000313" key="5">
    <source>
        <dbReference type="Proteomes" id="UP000073492"/>
    </source>
</evidence>
<accession>A0A139H7I7</accession>
<dbReference type="Gene3D" id="2.40.70.10">
    <property type="entry name" value="Acid Proteases"/>
    <property type="match status" value="1"/>
</dbReference>
<reference evidence="4 5" key="1">
    <citation type="submission" date="2015-07" db="EMBL/GenBank/DDBJ databases">
        <title>Comparative genomics of the Sigatoka disease complex on banana suggests a link between parallel evolutionary changes in Pseudocercospora fijiensis and Pseudocercospora eumusae and increased virulence on the banana host.</title>
        <authorList>
            <person name="Chang T.-C."/>
            <person name="Salvucci A."/>
            <person name="Crous P.W."/>
            <person name="Stergiopoulos I."/>
        </authorList>
    </citation>
    <scope>NUCLEOTIDE SEQUENCE [LARGE SCALE GENOMIC DNA]</scope>
    <source>
        <strain evidence="4 5">CBS 116634</strain>
    </source>
</reference>
<dbReference type="STRING" id="113226.A0A139H7I7"/>
<organism evidence="4 5">
    <name type="scientific">Pseudocercospora musae</name>
    <dbReference type="NCBI Taxonomy" id="113226"/>
    <lineage>
        <taxon>Eukaryota</taxon>
        <taxon>Fungi</taxon>
        <taxon>Dikarya</taxon>
        <taxon>Ascomycota</taxon>
        <taxon>Pezizomycotina</taxon>
        <taxon>Dothideomycetes</taxon>
        <taxon>Dothideomycetidae</taxon>
        <taxon>Mycosphaerellales</taxon>
        <taxon>Mycosphaerellaceae</taxon>
        <taxon>Pseudocercospora</taxon>
    </lineage>
</organism>
<feature type="compositionally biased region" description="Low complexity" evidence="2">
    <location>
        <begin position="44"/>
        <end position="60"/>
    </location>
</feature>
<sequence>MDVVNSGERMFASDAPKSDKDKFDDMLDQVKDPGMRAVLTMLNSQGLSGQQQHQASQQAKRQARRPLGETGSNIQTKPQEQKPEVSIQQTQCFKCGEQGHTQNKCTSSFTLPKEYKGTRDGKVATSNAVTSVLLDNDDDFSVEPQVSSFEPAKVDTPEEPLREVAAFTAKREQGPTGQRRTTHSDVDLRAAGESTTLDPKFMAPNPQTSISGAASRPQIDIVKPLNDLTIPVPFWNLVNIAPTLRQSLAAACTYKHRPDAAKRMAEARHPDHSGDRRAPSQQSKSSEQAPSQQAKSSDQTVSNDTSVVGCVWADPVAASIQTTTMTAPPKPHYVPTFYTAGKIVIDGKKFITKKNLVDGGAAINIIVIAVVEKLGLTRWPVTPLDCWMANGSKALLQEYVYFPLSVQGVTRMGSAYVLPATGTYSILLSRCWMKDNGTQGDYQTDQYWVTQQSLKRRKRYEWWKSLQQPSQIEADSVFLQMSRGLDVDDRGYAFRPQSGKALRH</sequence>
<evidence type="ECO:0000313" key="4">
    <source>
        <dbReference type="EMBL" id="KXS98440.1"/>
    </source>
</evidence>
<dbReference type="GO" id="GO:0003676">
    <property type="term" value="F:nucleic acid binding"/>
    <property type="evidence" value="ECO:0007669"/>
    <property type="project" value="InterPro"/>
</dbReference>
<protein>
    <recommendedName>
        <fullName evidence="3">CCHC-type domain-containing protein</fullName>
    </recommendedName>
</protein>
<feature type="compositionally biased region" description="Basic and acidic residues" evidence="2">
    <location>
        <begin position="16"/>
        <end position="34"/>
    </location>
</feature>
<dbReference type="SMART" id="SM00343">
    <property type="entry name" value="ZnF_C2HC"/>
    <property type="match status" value="1"/>
</dbReference>
<evidence type="ECO:0000256" key="2">
    <source>
        <dbReference type="SAM" id="MobiDB-lite"/>
    </source>
</evidence>
<feature type="compositionally biased region" description="Basic and acidic residues" evidence="2">
    <location>
        <begin position="260"/>
        <end position="278"/>
    </location>
</feature>
<dbReference type="Proteomes" id="UP000073492">
    <property type="component" value="Unassembled WGS sequence"/>
</dbReference>
<dbReference type="InterPro" id="IPR001878">
    <property type="entry name" value="Znf_CCHC"/>
</dbReference>
<comment type="caution">
    <text evidence="4">The sequence shown here is derived from an EMBL/GenBank/DDBJ whole genome shotgun (WGS) entry which is preliminary data.</text>
</comment>
<feature type="compositionally biased region" description="Polar residues" evidence="2">
    <location>
        <begin position="99"/>
        <end position="110"/>
    </location>
</feature>
<keyword evidence="1" id="KW-0479">Metal-binding</keyword>
<dbReference type="InterPro" id="IPR036875">
    <property type="entry name" value="Znf_CCHC_sf"/>
</dbReference>
<dbReference type="SUPFAM" id="SSF57756">
    <property type="entry name" value="Retrovirus zinc finger-like domains"/>
    <property type="match status" value="1"/>
</dbReference>
<dbReference type="AlphaFoldDB" id="A0A139H7I7"/>
<evidence type="ECO:0000256" key="1">
    <source>
        <dbReference type="PROSITE-ProRule" id="PRU00047"/>
    </source>
</evidence>
<dbReference type="GO" id="GO:0008270">
    <property type="term" value="F:zinc ion binding"/>
    <property type="evidence" value="ECO:0007669"/>
    <property type="project" value="UniProtKB-KW"/>
</dbReference>
<feature type="domain" description="CCHC-type" evidence="3">
    <location>
        <begin position="92"/>
        <end position="107"/>
    </location>
</feature>
<gene>
    <name evidence="4" type="ORF">AC579_7463</name>
</gene>
<dbReference type="CDD" id="cd00303">
    <property type="entry name" value="retropepsin_like"/>
    <property type="match status" value="1"/>
</dbReference>
<feature type="region of interest" description="Disordered" evidence="2">
    <location>
        <begin position="98"/>
        <end position="120"/>
    </location>
</feature>
<feature type="compositionally biased region" description="Polar residues" evidence="2">
    <location>
        <begin position="279"/>
        <end position="302"/>
    </location>
</feature>
<feature type="region of interest" description="Disordered" evidence="2">
    <location>
        <begin position="260"/>
        <end position="302"/>
    </location>
</feature>